<sequence length="98" mass="10913">MSNFQLTILLVILFVTAISGIFPFVKKANNPNGFHFPIGEALASGVFLGAGLIHMLGDSAGDFSELNIDLPISIFDSRNNYFTLFVVRTYRWITIKEQ</sequence>
<reference evidence="2 3" key="1">
    <citation type="submission" date="2014-03" db="EMBL/GenBank/DDBJ databases">
        <title>The Genome Sequence of Francisella tularensis subsp. tularensis str. SCHU S4 substr. FSC043.</title>
        <authorList>
            <consortium name="The Broad Institute Genomics Platform"/>
            <consortium name="The Broad Institute Genome Sequencing Center for Infectious Disease"/>
            <person name="Chapman S.B."/>
            <person name="Guina T."/>
            <person name="Gelhaus C."/>
            <person name="Comer J."/>
            <person name="Sellati T."/>
            <person name="Sjostedt A."/>
            <person name="Young S.K."/>
            <person name="Zeng Q."/>
            <person name="Gargeya S."/>
            <person name="Abouelleil A."/>
            <person name="Alvarado L."/>
            <person name="Chapman S.B."/>
            <person name="Gainer-Dewar J."/>
            <person name="Goldberg J."/>
            <person name="Griggs A."/>
            <person name="Gujja S."/>
            <person name="Hansen M."/>
            <person name="Howarth C."/>
            <person name="Imamovic A."/>
            <person name="Larimer J."/>
            <person name="Murphy C."/>
            <person name="Naylor J."/>
            <person name="Pearson M."/>
            <person name="Poon T.W."/>
            <person name="Priest M."/>
            <person name="Roberts A."/>
            <person name="Saif S."/>
            <person name="Shea T."/>
            <person name="Sykes S."/>
            <person name="Wortman J."/>
            <person name="Nusbaum C."/>
            <person name="Birren B."/>
        </authorList>
    </citation>
    <scope>NUCLEOTIDE SEQUENCE [LARGE SCALE GENOMIC DNA]</scope>
    <source>
        <strain evidence="2 3">Schu S4</strain>
    </source>
</reference>
<protein>
    <recommendedName>
        <fullName evidence="4">ZIP Zinc transporter family protein</fullName>
    </recommendedName>
</protein>
<dbReference type="AlphaFoldDB" id="A0AAD3ATV8"/>
<feature type="transmembrane region" description="Helical" evidence="1">
    <location>
        <begin position="6"/>
        <end position="25"/>
    </location>
</feature>
<proteinExistence type="predicted"/>
<accession>A0AAD3ATV8</accession>
<organism evidence="2 3">
    <name type="scientific">Francisella tularensis subsp. tularensis str. SCHU S4 substr. FSC237</name>
    <dbReference type="NCBI Taxonomy" id="1341660"/>
    <lineage>
        <taxon>Bacteria</taxon>
        <taxon>Pseudomonadati</taxon>
        <taxon>Pseudomonadota</taxon>
        <taxon>Gammaproteobacteria</taxon>
        <taxon>Thiotrichales</taxon>
        <taxon>Francisellaceae</taxon>
        <taxon>Francisella</taxon>
    </lineage>
</organism>
<evidence type="ECO:0008006" key="4">
    <source>
        <dbReference type="Google" id="ProtNLM"/>
    </source>
</evidence>
<keyword evidence="1" id="KW-0472">Membrane</keyword>
<evidence type="ECO:0000313" key="2">
    <source>
        <dbReference type="EMBL" id="EZK38418.1"/>
    </source>
</evidence>
<feature type="transmembrane region" description="Helical" evidence="1">
    <location>
        <begin position="37"/>
        <end position="57"/>
    </location>
</feature>
<evidence type="ECO:0000313" key="3">
    <source>
        <dbReference type="Proteomes" id="UP000023806"/>
    </source>
</evidence>
<evidence type="ECO:0000256" key="1">
    <source>
        <dbReference type="SAM" id="Phobius"/>
    </source>
</evidence>
<keyword evidence="1" id="KW-0812">Transmembrane</keyword>
<comment type="caution">
    <text evidence="2">The sequence shown here is derived from an EMBL/GenBank/DDBJ whole genome shotgun (WGS) entry which is preliminary data.</text>
</comment>
<keyword evidence="1" id="KW-1133">Transmembrane helix</keyword>
<dbReference type="Proteomes" id="UP000023806">
    <property type="component" value="Unassembled WGS sequence"/>
</dbReference>
<name>A0AAD3ATV8_FRATT</name>
<gene>
    <name evidence="2" type="ORF">P250_03184</name>
</gene>
<dbReference type="EMBL" id="JIDS01000002">
    <property type="protein sequence ID" value="EZK38418.1"/>
    <property type="molecule type" value="Genomic_DNA"/>
</dbReference>